<proteinExistence type="predicted"/>
<accession>D4F3X8</accession>
<evidence type="ECO:0000313" key="1">
    <source>
        <dbReference type="EMBL" id="EFE23541.1"/>
    </source>
</evidence>
<comment type="caution">
    <text evidence="1">The sequence shown here is derived from an EMBL/GenBank/DDBJ whole genome shotgun (WGS) entry which is preliminary data.</text>
</comment>
<organism evidence="1 2">
    <name type="scientific">Edwardsiella tarda ATCC 23685</name>
    <dbReference type="NCBI Taxonomy" id="500638"/>
    <lineage>
        <taxon>Bacteria</taxon>
        <taxon>Pseudomonadati</taxon>
        <taxon>Pseudomonadota</taxon>
        <taxon>Gammaproteobacteria</taxon>
        <taxon>Enterobacterales</taxon>
        <taxon>Hafniaceae</taxon>
        <taxon>Edwardsiella</taxon>
    </lineage>
</organism>
<dbReference type="HOGENOM" id="CLU_3269264_0_0_6"/>
<protein>
    <submittedName>
        <fullName evidence="1">Uncharacterized protein</fullName>
    </submittedName>
</protein>
<gene>
    <name evidence="1" type="ORF">EDWATA_01445</name>
</gene>
<evidence type="ECO:0000313" key="2">
    <source>
        <dbReference type="Proteomes" id="UP000003692"/>
    </source>
</evidence>
<dbReference type="Proteomes" id="UP000003692">
    <property type="component" value="Unassembled WGS sequence"/>
</dbReference>
<name>D4F3X8_EDWTA</name>
<reference evidence="1 2" key="1">
    <citation type="submission" date="2010-02" db="EMBL/GenBank/DDBJ databases">
        <authorList>
            <person name="Weinstock G."/>
            <person name="Sodergren E."/>
            <person name="Clifton S."/>
            <person name="Fulton L."/>
            <person name="Fulton B."/>
            <person name="Courtney L."/>
            <person name="Fronick C."/>
            <person name="Harrison M."/>
            <person name="Strong C."/>
            <person name="Farmer C."/>
            <person name="Delahaunty K."/>
            <person name="Markovic C."/>
            <person name="Hall O."/>
            <person name="Minx P."/>
            <person name="Tomlinson C."/>
            <person name="Mitreva M."/>
            <person name="Nelson J."/>
            <person name="Hou S."/>
            <person name="Wollam A."/>
            <person name="Pepin K.H."/>
            <person name="Johnson M."/>
            <person name="Bhonagiri V."/>
            <person name="Zhang X."/>
            <person name="Suruliraj S."/>
            <person name="Warren W."/>
            <person name="Chinwalla A."/>
            <person name="Mardis E.R."/>
            <person name="Wilson R.K."/>
        </authorList>
    </citation>
    <scope>NUCLEOTIDE SEQUENCE [LARGE SCALE GENOMIC DNA]</scope>
    <source>
        <strain evidence="1 2">ATCC 23685</strain>
    </source>
</reference>
<dbReference type="AlphaFoldDB" id="D4F3X8"/>
<dbReference type="EMBL" id="ADGK01000074">
    <property type="protein sequence ID" value="EFE23541.1"/>
    <property type="molecule type" value="Genomic_DNA"/>
</dbReference>
<sequence>MAKSPSLTRSHISNSNEKCDLYSNYDNKITLFPHRETPKLD</sequence>